<dbReference type="Pfam" id="PF26639">
    <property type="entry name" value="Het-6_barrel"/>
    <property type="match status" value="1"/>
</dbReference>
<dbReference type="InterPro" id="IPR052895">
    <property type="entry name" value="HetReg/Transcr_Mod"/>
</dbReference>
<comment type="caution">
    <text evidence="2">The sequence shown here is derived from an EMBL/GenBank/DDBJ whole genome shotgun (WGS) entry which is preliminary data.</text>
</comment>
<name>A0AAW0S0V9_9HYPO</name>
<dbReference type="Pfam" id="PF06985">
    <property type="entry name" value="HET"/>
    <property type="match status" value="1"/>
</dbReference>
<dbReference type="Proteomes" id="UP001397290">
    <property type="component" value="Unassembled WGS sequence"/>
</dbReference>
<keyword evidence="3" id="KW-1185">Reference proteome</keyword>
<reference evidence="2 3" key="1">
    <citation type="submission" date="2020-02" db="EMBL/GenBank/DDBJ databases">
        <title>Comparative genomics of the hypocrealean fungal genus Beauvera.</title>
        <authorList>
            <person name="Showalter D.N."/>
            <person name="Bushley K.E."/>
            <person name="Rehner S.A."/>
        </authorList>
    </citation>
    <scope>NUCLEOTIDE SEQUENCE [LARGE SCALE GENOMIC DNA]</scope>
    <source>
        <strain evidence="2 3">ARSEF4384</strain>
    </source>
</reference>
<dbReference type="InterPro" id="IPR010730">
    <property type="entry name" value="HET"/>
</dbReference>
<evidence type="ECO:0000313" key="3">
    <source>
        <dbReference type="Proteomes" id="UP001397290"/>
    </source>
</evidence>
<dbReference type="PANTHER" id="PTHR24148:SF64">
    <property type="entry name" value="HETEROKARYON INCOMPATIBILITY DOMAIN-CONTAINING PROTEIN"/>
    <property type="match status" value="1"/>
</dbReference>
<accession>A0AAW0S0V9</accession>
<organism evidence="2 3">
    <name type="scientific">Beauveria asiatica</name>
    <dbReference type="NCBI Taxonomy" id="1069075"/>
    <lineage>
        <taxon>Eukaryota</taxon>
        <taxon>Fungi</taxon>
        <taxon>Dikarya</taxon>
        <taxon>Ascomycota</taxon>
        <taxon>Pezizomycotina</taxon>
        <taxon>Sordariomycetes</taxon>
        <taxon>Hypocreomycetidae</taxon>
        <taxon>Hypocreales</taxon>
        <taxon>Cordycipitaceae</taxon>
        <taxon>Beauveria</taxon>
    </lineage>
</organism>
<gene>
    <name evidence="2" type="ORF">G3M48_000773</name>
</gene>
<protein>
    <recommendedName>
        <fullName evidence="1">Heterokaryon incompatibility domain-containing protein</fullName>
    </recommendedName>
</protein>
<evidence type="ECO:0000313" key="2">
    <source>
        <dbReference type="EMBL" id="KAK8147895.1"/>
    </source>
</evidence>
<feature type="domain" description="Heterokaryon incompatibility" evidence="1">
    <location>
        <begin position="46"/>
        <end position="212"/>
    </location>
</feature>
<dbReference type="AlphaFoldDB" id="A0AAW0S0V9"/>
<evidence type="ECO:0000259" key="1">
    <source>
        <dbReference type="Pfam" id="PF06985"/>
    </source>
</evidence>
<dbReference type="PANTHER" id="PTHR24148">
    <property type="entry name" value="ANKYRIN REPEAT DOMAIN-CONTAINING PROTEIN 39 HOMOLOG-RELATED"/>
    <property type="match status" value="1"/>
</dbReference>
<proteinExistence type="predicted"/>
<dbReference type="EMBL" id="JAAHCF010000119">
    <property type="protein sequence ID" value="KAK8147895.1"/>
    <property type="molecule type" value="Genomic_DNA"/>
</dbReference>
<sequence>MSGLKYLPLSRPRDFRLLQISPGPVDEPLKLEINHFTLDDTNPPAYEALSYAWGQTVSPVTVHVLTRSDSNTVVDGELSIGENLRVALRQLRNPLTPRTIWADAICINQEDLAERTQQVLMMADVYRLARQVVAFIGPAANDSNYAIDLLDRMGNAIDVDFNTGHIKTSTAQSNEPGWADMRRPLPFGHRDYLSISNLIEREWFERLWIRQEIGLGGHKGILQCGEKLLRWPSFCRAIFIIHRKPVFPGTWDPAHLRTFQARLSNVDTLILYSMRPFGFTNLRQQIGNSKCSDPRDRIYGILSQLDTDHISIIPDYTKSVAEVYTDVTQKHIHHFGKLDILTQCELSEKASAHSLPSWVPDWSSPRKSEEIHELAPELFHLMPTFSYMDQRLLRAYGIYVTRVTATFPFQEEDLHSESVLQTAQELRRLLLEIGSNQNVQAAHKSREHFLEACCRNLWLNNFSERWMPPVPHESSFDDCLTIIDAITNPDGLTPDLPTLRNISRCMARCRGTCTARTLFVTRDGLLGIGPKSVATGDEVCSLFGCRRPMLLRPVAGTAVYPSNASSQPEYRLVGECHVDGAMYGEFVLGNLPDNHRGLLNAHSSDLWPPAYMECRSKVIHKEDTRAAAFLGELRKKGLLNQPTMEELQRLGAKDILIQAGIEIRTFDLI</sequence>